<dbReference type="SUPFAM" id="SSF54909">
    <property type="entry name" value="Dimeric alpha+beta barrel"/>
    <property type="match status" value="1"/>
</dbReference>
<dbReference type="EMBL" id="JAPQKI010000005">
    <property type="protein sequence ID" value="KAJ5098517.1"/>
    <property type="molecule type" value="Genomic_DNA"/>
</dbReference>
<evidence type="ECO:0000313" key="3">
    <source>
        <dbReference type="EMBL" id="KAJ5098517.1"/>
    </source>
</evidence>
<organism evidence="3 4">
    <name type="scientific">Penicillium argentinense</name>
    <dbReference type="NCBI Taxonomy" id="1131581"/>
    <lineage>
        <taxon>Eukaryota</taxon>
        <taxon>Fungi</taxon>
        <taxon>Dikarya</taxon>
        <taxon>Ascomycota</taxon>
        <taxon>Pezizomycotina</taxon>
        <taxon>Eurotiomycetes</taxon>
        <taxon>Eurotiomycetidae</taxon>
        <taxon>Eurotiales</taxon>
        <taxon>Aspergillaceae</taxon>
        <taxon>Penicillium</taxon>
    </lineage>
</organism>
<feature type="domain" description="EthD" evidence="2">
    <location>
        <begin position="19"/>
        <end position="94"/>
    </location>
</feature>
<dbReference type="InterPro" id="IPR011008">
    <property type="entry name" value="Dimeric_a/b-barrel"/>
</dbReference>
<dbReference type="Proteomes" id="UP001149074">
    <property type="component" value="Unassembled WGS sequence"/>
</dbReference>
<dbReference type="InterPro" id="IPR009799">
    <property type="entry name" value="EthD_dom"/>
</dbReference>
<comment type="caution">
    <text evidence="3">The sequence shown here is derived from an EMBL/GenBank/DDBJ whole genome shotgun (WGS) entry which is preliminary data.</text>
</comment>
<evidence type="ECO:0000256" key="1">
    <source>
        <dbReference type="ARBA" id="ARBA00005986"/>
    </source>
</evidence>
<dbReference type="Pfam" id="PF07110">
    <property type="entry name" value="EthD"/>
    <property type="match status" value="1"/>
</dbReference>
<reference evidence="3" key="2">
    <citation type="journal article" date="2023" name="IMA Fungus">
        <title>Comparative genomic study of the Penicillium genus elucidates a diverse pangenome and 15 lateral gene transfer events.</title>
        <authorList>
            <person name="Petersen C."/>
            <person name="Sorensen T."/>
            <person name="Nielsen M.R."/>
            <person name="Sondergaard T.E."/>
            <person name="Sorensen J.L."/>
            <person name="Fitzpatrick D.A."/>
            <person name="Frisvad J.C."/>
            <person name="Nielsen K.L."/>
        </authorList>
    </citation>
    <scope>NUCLEOTIDE SEQUENCE</scope>
    <source>
        <strain evidence="3">IBT 30761</strain>
    </source>
</reference>
<dbReference type="NCBIfam" id="TIGR02118">
    <property type="entry name" value="EthD family reductase"/>
    <property type="match status" value="1"/>
</dbReference>
<dbReference type="PANTHER" id="PTHR40260">
    <property type="entry name" value="BLR8190 PROTEIN"/>
    <property type="match status" value="1"/>
</dbReference>
<dbReference type="OrthoDB" id="4892971at2759"/>
<dbReference type="Gene3D" id="3.30.70.100">
    <property type="match status" value="1"/>
</dbReference>
<dbReference type="AlphaFoldDB" id="A0A9W9FE47"/>
<dbReference type="GeneID" id="81356991"/>
<comment type="similarity">
    <text evidence="1">Belongs to the tpcK family.</text>
</comment>
<accession>A0A9W9FE47</accession>
<reference evidence="3" key="1">
    <citation type="submission" date="2022-11" db="EMBL/GenBank/DDBJ databases">
        <authorList>
            <person name="Petersen C."/>
        </authorList>
    </citation>
    <scope>NUCLEOTIDE SEQUENCE</scope>
    <source>
        <strain evidence="3">IBT 30761</strain>
    </source>
</reference>
<gene>
    <name evidence="3" type="ORF">N7532_005518</name>
</gene>
<dbReference type="PANTHER" id="PTHR40260:SF2">
    <property type="entry name" value="BLR8190 PROTEIN"/>
    <property type="match status" value="1"/>
</dbReference>
<protein>
    <recommendedName>
        <fullName evidence="2">EthD domain-containing protein</fullName>
    </recommendedName>
</protein>
<evidence type="ECO:0000313" key="4">
    <source>
        <dbReference type="Proteomes" id="UP001149074"/>
    </source>
</evidence>
<name>A0A9W9FE47_9EURO</name>
<dbReference type="RefSeq" id="XP_056474171.1">
    <property type="nucleotide sequence ID" value="XM_056618012.1"/>
</dbReference>
<keyword evidence="4" id="KW-1185">Reference proteome</keyword>
<proteinExistence type="inferred from homology"/>
<evidence type="ECO:0000259" key="2">
    <source>
        <dbReference type="Pfam" id="PF07110"/>
    </source>
</evidence>
<dbReference type="GO" id="GO:0016491">
    <property type="term" value="F:oxidoreductase activity"/>
    <property type="evidence" value="ECO:0007669"/>
    <property type="project" value="InterPro"/>
</dbReference>
<sequence length="104" mass="11847">MSYHAAVMYPNDEDITFDESYYLQTHMPLVEKIWKKHGLVSWKIIKYTTALDGSRSKFLIAANLVWESEDAAKKALQDPESPKVFEDIPNFTNKQPITLAGVGL</sequence>